<dbReference type="PATRIC" id="fig|161398.10.peg.2620"/>
<dbReference type="SUPFAM" id="SSF109604">
    <property type="entry name" value="HD-domain/PDEase-like"/>
    <property type="match status" value="1"/>
</dbReference>
<name>A0A0S2K478_9GAMM</name>
<keyword evidence="2" id="KW-1185">Reference proteome</keyword>
<dbReference type="Gene3D" id="1.10.3210.10">
    <property type="entry name" value="Hypothetical protein af1432"/>
    <property type="match status" value="1"/>
</dbReference>
<organism evidence="1 2">
    <name type="scientific">Pseudoalteromonas phenolica</name>
    <dbReference type="NCBI Taxonomy" id="161398"/>
    <lineage>
        <taxon>Bacteria</taxon>
        <taxon>Pseudomonadati</taxon>
        <taxon>Pseudomonadota</taxon>
        <taxon>Gammaproteobacteria</taxon>
        <taxon>Alteromonadales</taxon>
        <taxon>Pseudoalteromonadaceae</taxon>
        <taxon>Pseudoalteromonas</taxon>
    </lineage>
</organism>
<protein>
    <submittedName>
        <fullName evidence="1">Metal-dependent phosphohydrolase</fullName>
    </submittedName>
</protein>
<dbReference type="PANTHER" id="PTHR46246">
    <property type="entry name" value="GUANOSINE-3',5'-BIS(DIPHOSPHATE) 3'-PYROPHOSPHOHYDROLASE MESH1"/>
    <property type="match status" value="1"/>
</dbReference>
<reference evidence="2" key="1">
    <citation type="submission" date="2015-11" db="EMBL/GenBank/DDBJ databases">
        <authorList>
            <person name="Kim K.M."/>
        </authorList>
    </citation>
    <scope>NUCLEOTIDE SEQUENCE [LARGE SCALE GENOMIC DNA]</scope>
    <source>
        <strain evidence="2">KCTC 12086</strain>
    </source>
</reference>
<dbReference type="InterPro" id="IPR052194">
    <property type="entry name" value="MESH1"/>
</dbReference>
<dbReference type="GO" id="GO:0008893">
    <property type="term" value="F:guanosine-3',5'-bis(diphosphate) 3'-diphosphatase activity"/>
    <property type="evidence" value="ECO:0007669"/>
    <property type="project" value="TreeGrafter"/>
</dbReference>
<dbReference type="EMBL" id="CP013187">
    <property type="protein sequence ID" value="ALO43053.1"/>
    <property type="molecule type" value="Genomic_DNA"/>
</dbReference>
<proteinExistence type="predicted"/>
<accession>A0A0S2K478</accession>
<evidence type="ECO:0000313" key="2">
    <source>
        <dbReference type="Proteomes" id="UP000061457"/>
    </source>
</evidence>
<gene>
    <name evidence="1" type="ORF">PP2015_2564</name>
</gene>
<dbReference type="PANTHER" id="PTHR46246:SF1">
    <property type="entry name" value="GUANOSINE-3',5'-BIS(DIPHOSPHATE) 3'-PYROPHOSPHOHYDROLASE MESH1"/>
    <property type="match status" value="1"/>
</dbReference>
<dbReference type="RefSeq" id="WP_083496588.1">
    <property type="nucleotide sequence ID" value="NZ_CP013187.1"/>
</dbReference>
<keyword evidence="1" id="KW-0378">Hydrolase</keyword>
<dbReference type="STRING" id="161398.PP2015_2564"/>
<evidence type="ECO:0000313" key="1">
    <source>
        <dbReference type="EMBL" id="ALO43053.1"/>
    </source>
</evidence>
<dbReference type="Pfam" id="PF13328">
    <property type="entry name" value="HD_4"/>
    <property type="match status" value="1"/>
</dbReference>
<sequence>MMNHFALLAKSLRLAAQYHAQQQRKSDGSPYINHLIEVVDMLVNIAHVQDENELCAAALHDSLEDTEITKEQIANELGICVLEMVQALTDDKTLSLTARRASMLEQLPTKATSVQRIKLADICSNATAIPCGWSNERLTEYFVWLDQVAELCKNASPSLYDEYLKRKASTIK</sequence>
<dbReference type="Proteomes" id="UP000061457">
    <property type="component" value="Chromosome I"/>
</dbReference>
<dbReference type="KEGG" id="pphe:PP2015_2564"/>
<dbReference type="OrthoDB" id="9808564at2"/>
<dbReference type="AlphaFoldDB" id="A0A0S2K478"/>